<evidence type="ECO:0000256" key="2">
    <source>
        <dbReference type="PROSITE-ProRule" id="PRU00982"/>
    </source>
</evidence>
<comment type="similarity">
    <text evidence="2">Belongs to the NPH3 family.</text>
</comment>
<protein>
    <submittedName>
        <fullName evidence="4">BTB/POZ domain-containing protein</fullName>
    </submittedName>
</protein>
<proteinExistence type="inferred from homology"/>
<name>M8BU21_AEGTA</name>
<sequence length="229" mass="25554">MAATRSFSTRVFASSVEEDGSPSSSQRMRKAGRLVDKYLAEISPDQGLRVSRFLAVAESLPDSARDCYDGVYRALDIYLEQSSRIEFGASNMITSPWDDSDGQSHAELTVEERATLCRCLNYEKLTLEACKELARNRRIPPRIAVQALSLQRPPNSLQSPLSSPTPKRVMSDDEKEKETLRLNLGRMQGRVAELEMVCKEMRGKTRLSPRVVAAKGNKVLGGRGLPWMC</sequence>
<accession>M8BU21</accession>
<feature type="region of interest" description="Disordered" evidence="3">
    <location>
        <begin position="1"/>
        <end position="28"/>
    </location>
</feature>
<evidence type="ECO:0000256" key="1">
    <source>
        <dbReference type="ARBA" id="ARBA00022786"/>
    </source>
</evidence>
<dbReference type="InterPro" id="IPR043454">
    <property type="entry name" value="NPH3/RPT2-like"/>
</dbReference>
<evidence type="ECO:0000256" key="3">
    <source>
        <dbReference type="SAM" id="MobiDB-lite"/>
    </source>
</evidence>
<dbReference type="AlphaFoldDB" id="M8BU21"/>
<dbReference type="GO" id="GO:0016567">
    <property type="term" value="P:protein ubiquitination"/>
    <property type="evidence" value="ECO:0007669"/>
    <property type="project" value="UniProtKB-UniPathway"/>
</dbReference>
<dbReference type="PROSITE" id="PS51649">
    <property type="entry name" value="NPH3"/>
    <property type="match status" value="1"/>
</dbReference>
<organism evidence="4">
    <name type="scientific">Aegilops tauschii</name>
    <name type="common">Tausch's goatgrass</name>
    <name type="synonym">Aegilops squarrosa</name>
    <dbReference type="NCBI Taxonomy" id="37682"/>
    <lineage>
        <taxon>Eukaryota</taxon>
        <taxon>Viridiplantae</taxon>
        <taxon>Streptophyta</taxon>
        <taxon>Embryophyta</taxon>
        <taxon>Tracheophyta</taxon>
        <taxon>Spermatophyta</taxon>
        <taxon>Magnoliopsida</taxon>
        <taxon>Liliopsida</taxon>
        <taxon>Poales</taxon>
        <taxon>Poaceae</taxon>
        <taxon>BOP clade</taxon>
        <taxon>Pooideae</taxon>
        <taxon>Triticodae</taxon>
        <taxon>Triticeae</taxon>
        <taxon>Triticinae</taxon>
        <taxon>Aegilops</taxon>
    </lineage>
</organism>
<evidence type="ECO:0000313" key="4">
    <source>
        <dbReference type="EnsemblPlants" id="EMT25298"/>
    </source>
</evidence>
<dbReference type="Pfam" id="PF03000">
    <property type="entry name" value="NPH3"/>
    <property type="match status" value="1"/>
</dbReference>
<dbReference type="PANTHER" id="PTHR32370">
    <property type="entry name" value="OS12G0117600 PROTEIN"/>
    <property type="match status" value="1"/>
</dbReference>
<dbReference type="InterPro" id="IPR027356">
    <property type="entry name" value="NPH3_dom"/>
</dbReference>
<feature type="compositionally biased region" description="Polar residues" evidence="3">
    <location>
        <begin position="1"/>
        <end position="12"/>
    </location>
</feature>
<dbReference type="EnsemblPlants" id="EMT25298">
    <property type="protein sequence ID" value="EMT25298"/>
    <property type="gene ID" value="F775_09253"/>
</dbReference>
<feature type="region of interest" description="Disordered" evidence="3">
    <location>
        <begin position="153"/>
        <end position="175"/>
    </location>
</feature>
<feature type="compositionally biased region" description="Low complexity" evidence="3">
    <location>
        <begin position="153"/>
        <end position="166"/>
    </location>
</feature>
<dbReference type="UniPathway" id="UPA00143"/>
<keyword evidence="1" id="KW-0833">Ubl conjugation pathway</keyword>
<reference evidence="4" key="1">
    <citation type="submission" date="2015-06" db="UniProtKB">
        <authorList>
            <consortium name="EnsemblPlants"/>
        </authorList>
    </citation>
    <scope>IDENTIFICATION</scope>
</reference>